<evidence type="ECO:0008006" key="19">
    <source>
        <dbReference type="Google" id="ProtNLM"/>
    </source>
</evidence>
<evidence type="ECO:0000256" key="8">
    <source>
        <dbReference type="ARBA" id="ARBA00023136"/>
    </source>
</evidence>
<reference evidence="17" key="1">
    <citation type="submission" date="2018-05" db="EMBL/GenBank/DDBJ databases">
        <authorList>
            <person name="Datahose"/>
        </authorList>
    </citation>
    <scope>NUCLEOTIDE SEQUENCE</scope>
</reference>
<feature type="disulfide bond" evidence="11">
    <location>
        <begin position="509"/>
        <end position="527"/>
    </location>
</feature>
<dbReference type="GO" id="GO:0004252">
    <property type="term" value="F:serine-type endopeptidase activity"/>
    <property type="evidence" value="ECO:0007669"/>
    <property type="project" value="InterPro"/>
</dbReference>
<evidence type="ECO:0000256" key="6">
    <source>
        <dbReference type="ARBA" id="ARBA00022968"/>
    </source>
</evidence>
<dbReference type="SMART" id="SM00020">
    <property type="entry name" value="Tryp_SPc"/>
    <property type="match status" value="1"/>
</dbReference>
<dbReference type="Gene3D" id="4.10.400.10">
    <property type="entry name" value="Low-density Lipoprotein Receptor"/>
    <property type="match status" value="5"/>
</dbReference>
<dbReference type="InterPro" id="IPR000082">
    <property type="entry name" value="SEA_dom"/>
</dbReference>
<evidence type="ECO:0000256" key="3">
    <source>
        <dbReference type="ARBA" id="ARBA00022692"/>
    </source>
</evidence>
<keyword evidence="4 12" id="KW-0378">Hydrolase</keyword>
<dbReference type="RefSeq" id="XP_026010081.1">
    <property type="nucleotide sequence ID" value="XM_026154296.1"/>
</dbReference>
<dbReference type="PANTHER" id="PTHR24252:SF17">
    <property type="entry name" value="SUPPRESSOR OF TUMORIGENICITY 14 PROTEIN HOMOLOG-RELATED"/>
    <property type="match status" value="1"/>
</dbReference>
<feature type="disulfide bond" evidence="11">
    <location>
        <begin position="544"/>
        <end position="562"/>
    </location>
</feature>
<evidence type="ECO:0000256" key="11">
    <source>
        <dbReference type="PROSITE-ProRule" id="PRU00124"/>
    </source>
</evidence>
<dbReference type="SMART" id="SM00042">
    <property type="entry name" value="CUB"/>
    <property type="match status" value="2"/>
</dbReference>
<feature type="domain" description="CUB" evidence="14">
    <location>
        <begin position="321"/>
        <end position="426"/>
    </location>
</feature>
<feature type="disulfide bond" evidence="11">
    <location>
        <begin position="450"/>
        <end position="465"/>
    </location>
</feature>
<evidence type="ECO:0000256" key="1">
    <source>
        <dbReference type="ARBA" id="ARBA00004606"/>
    </source>
</evidence>
<dbReference type="Pfam" id="PF01390">
    <property type="entry name" value="SEA"/>
    <property type="match status" value="1"/>
</dbReference>
<evidence type="ECO:0000256" key="2">
    <source>
        <dbReference type="ARBA" id="ARBA00022670"/>
    </source>
</evidence>
<evidence type="ECO:0000256" key="4">
    <source>
        <dbReference type="ARBA" id="ARBA00022801"/>
    </source>
</evidence>
<dbReference type="Gene3D" id="2.60.120.290">
    <property type="entry name" value="Spermadhesin, CUB domain"/>
    <property type="match status" value="2"/>
</dbReference>
<dbReference type="InterPro" id="IPR001254">
    <property type="entry name" value="Trypsin_dom"/>
</dbReference>
<feature type="disulfide bond" evidence="11">
    <location>
        <begin position="556"/>
        <end position="571"/>
    </location>
</feature>
<dbReference type="GeneID" id="113013417"/>
<comment type="caution">
    <text evidence="11">Lacks conserved residue(s) required for the propagation of feature annotation.</text>
</comment>
<dbReference type="Gene3D" id="2.40.10.10">
    <property type="entry name" value="Trypsin-like serine proteases"/>
    <property type="match status" value="2"/>
</dbReference>
<feature type="transmembrane region" description="Helical" evidence="13">
    <location>
        <begin position="36"/>
        <end position="55"/>
    </location>
</feature>
<dbReference type="SMART" id="SM00192">
    <property type="entry name" value="LDLa"/>
    <property type="match status" value="5"/>
</dbReference>
<name>A0AAX7UMK8_ASTCA</name>
<dbReference type="Proteomes" id="UP000265100">
    <property type="component" value="Chromosome 20"/>
</dbReference>
<keyword evidence="10" id="KW-0325">Glycoprotein</keyword>
<dbReference type="InterPro" id="IPR035914">
    <property type="entry name" value="Sperma_CUB_dom_sf"/>
</dbReference>
<proteinExistence type="predicted"/>
<dbReference type="InterPro" id="IPR043504">
    <property type="entry name" value="Peptidase_S1_PA_chymotrypsin"/>
</dbReference>
<dbReference type="Pfam" id="PF00431">
    <property type="entry name" value="CUB"/>
    <property type="match status" value="2"/>
</dbReference>
<comment type="subcellular location">
    <subcellularLocation>
        <location evidence="1">Membrane</location>
        <topology evidence="1">Single-pass type II membrane protein</topology>
    </subcellularLocation>
</comment>
<dbReference type="GO" id="GO:0009566">
    <property type="term" value="P:fertilization"/>
    <property type="evidence" value="ECO:0007669"/>
    <property type="project" value="UniProtKB-ARBA"/>
</dbReference>
<dbReference type="InterPro" id="IPR036364">
    <property type="entry name" value="SEA_dom_sf"/>
</dbReference>
<dbReference type="PROSITE" id="PS00135">
    <property type="entry name" value="TRYPSIN_SER"/>
    <property type="match status" value="1"/>
</dbReference>
<keyword evidence="7 13" id="KW-1133">Transmembrane helix</keyword>
<feature type="domain" description="SEA" evidence="15">
    <location>
        <begin position="61"/>
        <end position="190"/>
    </location>
</feature>
<feature type="domain" description="Peptidase S1" evidence="16">
    <location>
        <begin position="622"/>
        <end position="860"/>
    </location>
</feature>
<dbReference type="GO" id="GO:0016020">
    <property type="term" value="C:membrane"/>
    <property type="evidence" value="ECO:0007669"/>
    <property type="project" value="UniProtKB-SubCell"/>
</dbReference>
<feature type="disulfide bond" evidence="11">
    <location>
        <begin position="575"/>
        <end position="587"/>
    </location>
</feature>
<dbReference type="InterPro" id="IPR018114">
    <property type="entry name" value="TRYPSIN_HIS"/>
</dbReference>
<dbReference type="PROSITE" id="PS50240">
    <property type="entry name" value="TRYPSIN_DOM"/>
    <property type="match status" value="1"/>
</dbReference>
<feature type="disulfide bond" evidence="11">
    <location>
        <begin position="467"/>
        <end position="479"/>
    </location>
</feature>
<evidence type="ECO:0000259" key="16">
    <source>
        <dbReference type="PROSITE" id="PS50240"/>
    </source>
</evidence>
<reference evidence="17" key="3">
    <citation type="submission" date="2025-09" db="UniProtKB">
        <authorList>
            <consortium name="Ensembl"/>
        </authorList>
    </citation>
    <scope>IDENTIFICATION</scope>
</reference>
<dbReference type="Pfam" id="PF00057">
    <property type="entry name" value="Ldl_recept_a"/>
    <property type="match status" value="5"/>
</dbReference>
<dbReference type="PANTHER" id="PTHR24252">
    <property type="entry name" value="ACROSIN-RELATED"/>
    <property type="match status" value="1"/>
</dbReference>
<evidence type="ECO:0000313" key="17">
    <source>
        <dbReference type="Ensembl" id="ENSACLP00000066171.1"/>
    </source>
</evidence>
<keyword evidence="3 13" id="KW-0812">Transmembrane</keyword>
<dbReference type="InterPro" id="IPR009003">
    <property type="entry name" value="Peptidase_S1_PA"/>
</dbReference>
<dbReference type="SUPFAM" id="SSF57424">
    <property type="entry name" value="LDL receptor-like module"/>
    <property type="match status" value="4"/>
</dbReference>
<dbReference type="PROSITE" id="PS50068">
    <property type="entry name" value="LDLRA_2"/>
    <property type="match status" value="5"/>
</dbReference>
<keyword evidence="8 13" id="KW-0472">Membrane</keyword>
<dbReference type="FunFam" id="2.40.10.10:FF:000003">
    <property type="entry name" value="Transmembrane serine protease 3"/>
    <property type="match status" value="1"/>
</dbReference>
<dbReference type="GO" id="GO:0006508">
    <property type="term" value="P:proteolysis"/>
    <property type="evidence" value="ECO:0007669"/>
    <property type="project" value="UniProtKB-KW"/>
</dbReference>
<dbReference type="GeneTree" id="ENSGT00940000164481"/>
<keyword evidence="5 12" id="KW-0720">Serine protease</keyword>
<dbReference type="SUPFAM" id="SSF49854">
    <property type="entry name" value="Spermadhesin, CUB domain"/>
    <property type="match status" value="2"/>
</dbReference>
<feature type="disulfide bond" evidence="11">
    <location>
        <begin position="474"/>
        <end position="492"/>
    </location>
</feature>
<dbReference type="AlphaFoldDB" id="A0AAX7UMK8"/>
<organism evidence="17 18">
    <name type="scientific">Astatotilapia calliptera</name>
    <name type="common">Eastern happy</name>
    <name type="synonym">Chromis callipterus</name>
    <dbReference type="NCBI Taxonomy" id="8154"/>
    <lineage>
        <taxon>Eukaryota</taxon>
        <taxon>Metazoa</taxon>
        <taxon>Chordata</taxon>
        <taxon>Craniata</taxon>
        <taxon>Vertebrata</taxon>
        <taxon>Euteleostomi</taxon>
        <taxon>Actinopterygii</taxon>
        <taxon>Neopterygii</taxon>
        <taxon>Teleostei</taxon>
        <taxon>Neoteleostei</taxon>
        <taxon>Acanthomorphata</taxon>
        <taxon>Ovalentaria</taxon>
        <taxon>Cichlomorphae</taxon>
        <taxon>Cichliformes</taxon>
        <taxon>Cichlidae</taxon>
        <taxon>African cichlids</taxon>
        <taxon>Pseudocrenilabrinae</taxon>
        <taxon>Haplochromini</taxon>
        <taxon>Astatotilapia</taxon>
    </lineage>
</organism>
<dbReference type="PROSITE" id="PS50024">
    <property type="entry name" value="SEA"/>
    <property type="match status" value="1"/>
</dbReference>
<dbReference type="InterPro" id="IPR000859">
    <property type="entry name" value="CUB_dom"/>
</dbReference>
<feature type="domain" description="CUB" evidence="14">
    <location>
        <begin position="198"/>
        <end position="314"/>
    </location>
</feature>
<dbReference type="PROSITE" id="PS00134">
    <property type="entry name" value="TRYPSIN_HIS"/>
    <property type="match status" value="1"/>
</dbReference>
<keyword evidence="9 11" id="KW-1015">Disulfide bond</keyword>
<keyword evidence="6" id="KW-0735">Signal-anchor</keyword>
<dbReference type="FunFam" id="4.10.400.10:FF:000065">
    <property type="entry name" value="Transmembrane protease serine 7"/>
    <property type="match status" value="2"/>
</dbReference>
<evidence type="ECO:0000313" key="18">
    <source>
        <dbReference type="Proteomes" id="UP000265100"/>
    </source>
</evidence>
<dbReference type="CDD" id="cd00041">
    <property type="entry name" value="CUB"/>
    <property type="match status" value="2"/>
</dbReference>
<dbReference type="InterPro" id="IPR036055">
    <property type="entry name" value="LDL_receptor-like_sf"/>
</dbReference>
<accession>A0AAX7UMK8</accession>
<feature type="disulfide bond" evidence="11">
    <location>
        <begin position="438"/>
        <end position="456"/>
    </location>
</feature>
<dbReference type="Ensembl" id="ENSACLT00000066601.1">
    <property type="protein sequence ID" value="ENSACLP00000066171.1"/>
    <property type="gene ID" value="ENSACLG00000012206.2"/>
</dbReference>
<dbReference type="Gene3D" id="3.30.70.960">
    <property type="entry name" value="SEA domain"/>
    <property type="match status" value="1"/>
</dbReference>
<evidence type="ECO:0000259" key="14">
    <source>
        <dbReference type="PROSITE" id="PS01180"/>
    </source>
</evidence>
<evidence type="ECO:0000256" key="5">
    <source>
        <dbReference type="ARBA" id="ARBA00022825"/>
    </source>
</evidence>
<dbReference type="PRINTS" id="PR00261">
    <property type="entry name" value="LDLRECEPTOR"/>
</dbReference>
<sequence>MSWDTDTVDLLGSQESLSTRQYGDRCTNCSLSKKRLSIGVGLLIVSFLALVTLNLHNDDTVQRIYIGSMGISNQRFLPEHEDPSSSEFTQLAAQVSQQLKLIYFKNSVLAKYFNCNTVQAFSEGDSGDDSIVVYYESKFDVPVPQQTTVDEAIESLEPPAESEWSQQGQGLLKPSDTLNISSIISQAIDQRLARTPLTERMFFDIHVRNPGFVHSPGFPYYLYPANLNLQWRLRADPGHRVRLDFHSLILEDDCQHDFIKAYDSLAPIEKRALTEQCGHPQKSLSFISGNVMLLTLVTNEENNFPGFKASYFQIPVTKLNCGGTMTEDKGLFSSPFFPSNYPPSTSCVWNIEVAKEKFVKVDFKKFFVGNQSEHCPHDYVDINGERLCGNGLNSSVITIKSNKVTITFNSDSSYVDQGFTAEYEAFIPTDSCPGRFQCNNSLCISKISQCDGWNDCGDNSDEINCTCDASQIQCKNGHCKPKSWLCDGIDDCGDNTDEQNCTCPGRFQCNNTLCINKISQCDGWNDCGDKSDEINCTCPGKFKCSNNRCIKKTLQCNGRDDCGDNSDELNCTSVCSAFTFHCSNGLCISKLNPECDGVQDCEDGSDEANCDCGTNLYSSTRIVGGQSASVGEWPWQVSLHFKGLGHVCGASVLSDRWLLTAAHCVQDTTVYKLSHADQWEAFLGLHVQNQTNEWTVKRGVKQIIAHRYYNRYTEDNDIALMELDTRVSLTQHIRPICLPSSTYYFHSDQEAWITGWGTTLQGGVSASVLQMAEILIFSSRLCNLLLYYRVTDNMLCAGFLSGGVDTCQGDSGGPLSVANSHGRFFLAGVTSWGKGCALSFRPGVYTRVTKYRSWIKEKSGV</sequence>
<dbReference type="InterPro" id="IPR033116">
    <property type="entry name" value="TRYPSIN_SER"/>
</dbReference>
<keyword evidence="18" id="KW-1185">Reference proteome</keyword>
<dbReference type="CDD" id="cd00190">
    <property type="entry name" value="Tryp_SPc"/>
    <property type="match status" value="1"/>
</dbReference>
<evidence type="ECO:0000256" key="10">
    <source>
        <dbReference type="ARBA" id="ARBA00023180"/>
    </source>
</evidence>
<protein>
    <recommendedName>
        <fullName evidence="19">Suppression of tumorigenicity 14b</fullName>
    </recommendedName>
</protein>
<feature type="disulfide bond" evidence="11">
    <location>
        <begin position="595"/>
        <end position="610"/>
    </location>
</feature>
<keyword evidence="2 12" id="KW-0645">Protease</keyword>
<reference evidence="17" key="2">
    <citation type="submission" date="2025-08" db="UniProtKB">
        <authorList>
            <consortium name="Ensembl"/>
        </authorList>
    </citation>
    <scope>IDENTIFICATION</scope>
</reference>
<dbReference type="Pfam" id="PF00089">
    <property type="entry name" value="Trypsin"/>
    <property type="match status" value="1"/>
</dbReference>
<dbReference type="SUPFAM" id="SSF82671">
    <property type="entry name" value="SEA domain"/>
    <property type="match status" value="1"/>
</dbReference>
<dbReference type="CDD" id="cd00112">
    <property type="entry name" value="LDLa"/>
    <property type="match status" value="5"/>
</dbReference>
<evidence type="ECO:0000256" key="13">
    <source>
        <dbReference type="SAM" id="Phobius"/>
    </source>
</evidence>
<evidence type="ECO:0000256" key="12">
    <source>
        <dbReference type="RuleBase" id="RU363034"/>
    </source>
</evidence>
<dbReference type="PROSITE" id="PS01180">
    <property type="entry name" value="CUB"/>
    <property type="match status" value="2"/>
</dbReference>
<feature type="disulfide bond" evidence="11">
    <location>
        <begin position="486"/>
        <end position="501"/>
    </location>
</feature>
<evidence type="ECO:0000259" key="15">
    <source>
        <dbReference type="PROSITE" id="PS50024"/>
    </source>
</evidence>
<evidence type="ECO:0000256" key="7">
    <source>
        <dbReference type="ARBA" id="ARBA00022989"/>
    </source>
</evidence>
<dbReference type="FunFam" id="2.60.120.290:FF:000005">
    <property type="entry name" value="Procollagen C-endopeptidase enhancer 1"/>
    <property type="match status" value="1"/>
</dbReference>
<dbReference type="InterPro" id="IPR002172">
    <property type="entry name" value="LDrepeatLR_classA_rpt"/>
</dbReference>
<dbReference type="SUPFAM" id="SSF50494">
    <property type="entry name" value="Trypsin-like serine proteases"/>
    <property type="match status" value="1"/>
</dbReference>
<evidence type="ECO:0000256" key="9">
    <source>
        <dbReference type="ARBA" id="ARBA00023157"/>
    </source>
</evidence>
<feature type="disulfide bond" evidence="11">
    <location>
        <begin position="521"/>
        <end position="536"/>
    </location>
</feature>